<dbReference type="Proteomes" id="UP000716291">
    <property type="component" value="Unassembled WGS sequence"/>
</dbReference>
<reference evidence="1" key="1">
    <citation type="journal article" date="2020" name="Microb. Genom.">
        <title>Genetic diversity of clinical and environmental Mucorales isolates obtained from an investigation of mucormycosis cases among solid organ transplant recipients.</title>
        <authorList>
            <person name="Nguyen M.H."/>
            <person name="Kaul D."/>
            <person name="Muto C."/>
            <person name="Cheng S.J."/>
            <person name="Richter R.A."/>
            <person name="Bruno V.M."/>
            <person name="Liu G."/>
            <person name="Beyhan S."/>
            <person name="Sundermann A.J."/>
            <person name="Mounaud S."/>
            <person name="Pasculle A.W."/>
            <person name="Nierman W.C."/>
            <person name="Driscoll E."/>
            <person name="Cumbie R."/>
            <person name="Clancy C.J."/>
            <person name="Dupont C.L."/>
        </authorList>
    </citation>
    <scope>NUCLEOTIDE SEQUENCE</scope>
    <source>
        <strain evidence="1">GL11</strain>
    </source>
</reference>
<dbReference type="AlphaFoldDB" id="A0A9P7BJP6"/>
<name>A0A9P7BJP6_RHIOR</name>
<evidence type="ECO:0000313" key="1">
    <source>
        <dbReference type="EMBL" id="KAG1292403.1"/>
    </source>
</evidence>
<comment type="caution">
    <text evidence="1">The sequence shown here is derived from an EMBL/GenBank/DDBJ whole genome shotgun (WGS) entry which is preliminary data.</text>
</comment>
<proteinExistence type="predicted"/>
<dbReference type="EMBL" id="JAANQT010006072">
    <property type="protein sequence ID" value="KAG1292403.1"/>
    <property type="molecule type" value="Genomic_DNA"/>
</dbReference>
<gene>
    <name evidence="1" type="ORF">G6F64_013670</name>
</gene>
<evidence type="ECO:0000313" key="2">
    <source>
        <dbReference type="Proteomes" id="UP000716291"/>
    </source>
</evidence>
<accession>A0A9P7BJP6</accession>
<keyword evidence="2" id="KW-1185">Reference proteome</keyword>
<sequence length="120" mass="13064">MPHTWIGAEYGRTLFGMLMREDDDALSLLPGTPPSWVASEGRSVERLPPSYGSVQMQARQRDGALVVTLGDGLRNGTAVKVWGPQRTIPKLVRGDGRPVADFDAEGVRLAKPFGTLEACW</sequence>
<organism evidence="1 2">
    <name type="scientific">Rhizopus oryzae</name>
    <name type="common">Mucormycosis agent</name>
    <name type="synonym">Rhizopus arrhizus var. delemar</name>
    <dbReference type="NCBI Taxonomy" id="64495"/>
    <lineage>
        <taxon>Eukaryota</taxon>
        <taxon>Fungi</taxon>
        <taxon>Fungi incertae sedis</taxon>
        <taxon>Mucoromycota</taxon>
        <taxon>Mucoromycotina</taxon>
        <taxon>Mucoromycetes</taxon>
        <taxon>Mucorales</taxon>
        <taxon>Mucorineae</taxon>
        <taxon>Rhizopodaceae</taxon>
        <taxon>Rhizopus</taxon>
    </lineage>
</organism>
<protein>
    <submittedName>
        <fullName evidence="1">Uncharacterized protein</fullName>
    </submittedName>
</protein>